<keyword evidence="3 7" id="KW-0418">Kinase</keyword>
<feature type="domain" description="GHMP kinase N-terminal" evidence="5">
    <location>
        <begin position="61"/>
        <end position="129"/>
    </location>
</feature>
<dbReference type="SUPFAM" id="SSF54211">
    <property type="entry name" value="Ribosomal protein S5 domain 2-like"/>
    <property type="match status" value="1"/>
</dbReference>
<dbReference type="PANTHER" id="PTHR43527:SF1">
    <property type="entry name" value="L-THREONINE KINASE"/>
    <property type="match status" value="1"/>
</dbReference>
<dbReference type="STRING" id="748449.Halha_1700"/>
<name>L0K8M3_HALHC</name>
<dbReference type="EMBL" id="CP003359">
    <property type="protein sequence ID" value="AGB41637.1"/>
    <property type="molecule type" value="Genomic_DNA"/>
</dbReference>
<protein>
    <submittedName>
        <fullName evidence="7">Putative kinase involved in propanediol utilization</fullName>
    </submittedName>
</protein>
<dbReference type="HOGENOM" id="CLU_056896_0_1_9"/>
<evidence type="ECO:0000256" key="2">
    <source>
        <dbReference type="ARBA" id="ARBA00022741"/>
    </source>
</evidence>
<dbReference type="GO" id="GO:0016301">
    <property type="term" value="F:kinase activity"/>
    <property type="evidence" value="ECO:0007669"/>
    <property type="project" value="UniProtKB-KW"/>
</dbReference>
<gene>
    <name evidence="7" type="ordered locus">Halha_1700</name>
</gene>
<accession>L0K8M3</accession>
<dbReference type="AlphaFoldDB" id="L0K8M3"/>
<dbReference type="eggNOG" id="COG4542">
    <property type="taxonomic scope" value="Bacteria"/>
</dbReference>
<organism evidence="7 8">
    <name type="scientific">Halobacteroides halobius (strain ATCC 35273 / DSM 5150 / MD-1)</name>
    <dbReference type="NCBI Taxonomy" id="748449"/>
    <lineage>
        <taxon>Bacteria</taxon>
        <taxon>Bacillati</taxon>
        <taxon>Bacillota</taxon>
        <taxon>Clostridia</taxon>
        <taxon>Halanaerobiales</taxon>
        <taxon>Halobacteroidaceae</taxon>
        <taxon>Halobacteroides</taxon>
    </lineage>
</organism>
<dbReference type="Gene3D" id="3.30.230.10">
    <property type="match status" value="1"/>
</dbReference>
<keyword evidence="8" id="KW-1185">Reference proteome</keyword>
<feature type="domain" description="GHMP kinase C-terminal" evidence="6">
    <location>
        <begin position="197"/>
        <end position="272"/>
    </location>
</feature>
<dbReference type="Pfam" id="PF08544">
    <property type="entry name" value="GHMP_kinases_C"/>
    <property type="match status" value="1"/>
</dbReference>
<dbReference type="RefSeq" id="WP_015327353.1">
    <property type="nucleotide sequence ID" value="NC_019978.1"/>
</dbReference>
<dbReference type="InterPro" id="IPR013750">
    <property type="entry name" value="GHMP_kinase_C_dom"/>
</dbReference>
<dbReference type="GO" id="GO:0005524">
    <property type="term" value="F:ATP binding"/>
    <property type="evidence" value="ECO:0007669"/>
    <property type="project" value="UniProtKB-KW"/>
</dbReference>
<dbReference type="KEGG" id="hhl:Halha_1700"/>
<keyword evidence="1" id="KW-0808">Transferase</keyword>
<dbReference type="Proteomes" id="UP000010880">
    <property type="component" value="Chromosome"/>
</dbReference>
<evidence type="ECO:0000313" key="7">
    <source>
        <dbReference type="EMBL" id="AGB41637.1"/>
    </source>
</evidence>
<evidence type="ECO:0000259" key="5">
    <source>
        <dbReference type="Pfam" id="PF00288"/>
    </source>
</evidence>
<evidence type="ECO:0000256" key="1">
    <source>
        <dbReference type="ARBA" id="ARBA00022679"/>
    </source>
</evidence>
<evidence type="ECO:0000256" key="3">
    <source>
        <dbReference type="ARBA" id="ARBA00022777"/>
    </source>
</evidence>
<evidence type="ECO:0000256" key="4">
    <source>
        <dbReference type="ARBA" id="ARBA00022840"/>
    </source>
</evidence>
<proteinExistence type="predicted"/>
<evidence type="ECO:0000313" key="8">
    <source>
        <dbReference type="Proteomes" id="UP000010880"/>
    </source>
</evidence>
<dbReference type="Pfam" id="PF00288">
    <property type="entry name" value="GHMP_kinases_N"/>
    <property type="match status" value="1"/>
</dbReference>
<dbReference type="InterPro" id="IPR012363">
    <property type="entry name" value="PduX"/>
</dbReference>
<dbReference type="PANTHER" id="PTHR43527">
    <property type="entry name" value="4-DIPHOSPHOCYTIDYL-2-C-METHYL-D-ERYTHRITOL KINASE, CHLOROPLASTIC"/>
    <property type="match status" value="1"/>
</dbReference>
<reference evidence="8" key="1">
    <citation type="submission" date="2012-02" db="EMBL/GenBank/DDBJ databases">
        <title>The complete genome of Halobacteroides halobius DSM 5150.</title>
        <authorList>
            <person name="Lucas S."/>
            <person name="Copeland A."/>
            <person name="Lapidus A."/>
            <person name="Glavina del Rio T."/>
            <person name="Dalin E."/>
            <person name="Tice H."/>
            <person name="Bruce D."/>
            <person name="Goodwin L."/>
            <person name="Pitluck S."/>
            <person name="Peters L."/>
            <person name="Mikhailova N."/>
            <person name="Gu W."/>
            <person name="Kyrpides N."/>
            <person name="Mavromatis K."/>
            <person name="Ivanova N."/>
            <person name="Brettin T."/>
            <person name="Detter J.C."/>
            <person name="Han C."/>
            <person name="Larimer F."/>
            <person name="Land M."/>
            <person name="Hauser L."/>
            <person name="Markowitz V."/>
            <person name="Cheng J.-F."/>
            <person name="Hugenholtz P."/>
            <person name="Woyke T."/>
            <person name="Wu D."/>
            <person name="Tindall B."/>
            <person name="Pomrenke H."/>
            <person name="Brambilla E."/>
            <person name="Klenk H.-P."/>
            <person name="Eisen J.A."/>
        </authorList>
    </citation>
    <scope>NUCLEOTIDE SEQUENCE [LARGE SCALE GENOMIC DNA]</scope>
    <source>
        <strain evidence="8">ATCC 35273 / DSM 5150 / MD-1</strain>
    </source>
</reference>
<dbReference type="PIRSF" id="PIRSF033887">
    <property type="entry name" value="PduX"/>
    <property type="match status" value="1"/>
</dbReference>
<keyword evidence="2" id="KW-0547">Nucleotide-binding</keyword>
<dbReference type="OrthoDB" id="4548147at2"/>
<dbReference type="InterPro" id="IPR006204">
    <property type="entry name" value="GHMP_kinase_N_dom"/>
</dbReference>
<dbReference type="PATRIC" id="fig|748449.3.peg.1653"/>
<keyword evidence="4" id="KW-0067">ATP-binding</keyword>
<dbReference type="InterPro" id="IPR014721">
    <property type="entry name" value="Ribsml_uS5_D2-typ_fold_subgr"/>
</dbReference>
<sequence>MTQEVTVKVPGTCGELMQGIIDGVDLQISCPIDRYSYVTVKRDSSLSNIKINQAAAKTVLAIEKTLEYFNISDIGLQVSLKSELLAGKGMASSTADIVAGIIATMIILGAEVNIQLVRKIAISIEPTDACFLSGIVAFNHLQGQPLTNLGQIKSVPILIFDVGGGVDTIKFNARENLTKLKLEKEKKVRKAYQLIAQGINREDMRLIGKGTTISSLANQSILYKPQLKRLIKLARQEEEILGINIAHSGTLIGVILASEERVNSILARIRSQTPSLKYITRTRIINGGHQIMR</sequence>
<evidence type="ECO:0000259" key="6">
    <source>
        <dbReference type="Pfam" id="PF08544"/>
    </source>
</evidence>
<dbReference type="InterPro" id="IPR020568">
    <property type="entry name" value="Ribosomal_Su5_D2-typ_SF"/>
</dbReference>